<feature type="compositionally biased region" description="Acidic residues" evidence="1">
    <location>
        <begin position="1"/>
        <end position="10"/>
    </location>
</feature>
<comment type="caution">
    <text evidence="2">The sequence shown here is derived from an EMBL/GenBank/DDBJ whole genome shotgun (WGS) entry which is preliminary data.</text>
</comment>
<dbReference type="EMBL" id="JAPDRK010000002">
    <property type="protein sequence ID" value="KAJ9615265.1"/>
    <property type="molecule type" value="Genomic_DNA"/>
</dbReference>
<name>A0AA39CPI3_9EURO</name>
<evidence type="ECO:0000313" key="3">
    <source>
        <dbReference type="Proteomes" id="UP001172673"/>
    </source>
</evidence>
<dbReference type="Proteomes" id="UP001172673">
    <property type="component" value="Unassembled WGS sequence"/>
</dbReference>
<feature type="region of interest" description="Disordered" evidence="1">
    <location>
        <begin position="323"/>
        <end position="345"/>
    </location>
</feature>
<accession>A0AA39CPI3</accession>
<evidence type="ECO:0000256" key="1">
    <source>
        <dbReference type="SAM" id="MobiDB-lite"/>
    </source>
</evidence>
<feature type="compositionally biased region" description="Basic residues" evidence="1">
    <location>
        <begin position="87"/>
        <end position="102"/>
    </location>
</feature>
<organism evidence="2 3">
    <name type="scientific">Cladophialophora chaetospira</name>
    <dbReference type="NCBI Taxonomy" id="386627"/>
    <lineage>
        <taxon>Eukaryota</taxon>
        <taxon>Fungi</taxon>
        <taxon>Dikarya</taxon>
        <taxon>Ascomycota</taxon>
        <taxon>Pezizomycotina</taxon>
        <taxon>Eurotiomycetes</taxon>
        <taxon>Chaetothyriomycetidae</taxon>
        <taxon>Chaetothyriales</taxon>
        <taxon>Herpotrichiellaceae</taxon>
        <taxon>Cladophialophora</taxon>
    </lineage>
</organism>
<feature type="compositionally biased region" description="Polar residues" evidence="1">
    <location>
        <begin position="15"/>
        <end position="60"/>
    </location>
</feature>
<feature type="region of interest" description="Disordered" evidence="1">
    <location>
        <begin position="173"/>
        <end position="195"/>
    </location>
</feature>
<dbReference type="AlphaFoldDB" id="A0AA39CPI3"/>
<reference evidence="2" key="1">
    <citation type="submission" date="2022-10" db="EMBL/GenBank/DDBJ databases">
        <title>Culturing micro-colonial fungi from biological soil crusts in the Mojave desert and describing Neophaeococcomyces mojavensis, and introducing the new genera and species Taxawa tesnikishii.</title>
        <authorList>
            <person name="Kurbessoian T."/>
            <person name="Stajich J.E."/>
        </authorList>
    </citation>
    <scope>NUCLEOTIDE SEQUENCE</scope>
    <source>
        <strain evidence="2">TK_41</strain>
    </source>
</reference>
<sequence>MDERIDESDAESFHSAISTVTKESSRYRSMTTADVNSTITTSLIKHNNIPSGRPRSGTTCSSTSKPSPKPPSKPRSKSLRQDPITVPHRRSSLPKQKQKQRPRKDSATLHLQSYHLFSSLDGMLAMSRDITPLPSVSSSRTTTRHASLVPDDIDQRLIAATPQNQYNEYPFTHGNPYATNSPDTSPTLPSGFDPQISERSSLITRSITTDTSRAQQRPQLNTVISWTSNATRRAEYEKIDRAHSGVRGFVRRVWPQCLRKKDGRRPFFTGDSDEDSVRRFRMDVSDEDSDAELEIREIASGDEFDEKFALKIEDACTADIGEKGNETAKRKKTTTKKPLWSCFDS</sequence>
<proteinExistence type="predicted"/>
<gene>
    <name evidence="2" type="ORF">H2200_001340</name>
</gene>
<keyword evidence="3" id="KW-1185">Reference proteome</keyword>
<feature type="region of interest" description="Disordered" evidence="1">
    <location>
        <begin position="1"/>
        <end position="110"/>
    </location>
</feature>
<evidence type="ECO:0000313" key="2">
    <source>
        <dbReference type="EMBL" id="KAJ9615265.1"/>
    </source>
</evidence>
<protein>
    <submittedName>
        <fullName evidence="2">Uncharacterized protein</fullName>
    </submittedName>
</protein>
<feature type="compositionally biased region" description="Polar residues" evidence="1">
    <location>
        <begin position="177"/>
        <end position="188"/>
    </location>
</feature>